<dbReference type="InterPro" id="IPR019999">
    <property type="entry name" value="Anth_synth_I-like"/>
</dbReference>
<evidence type="ECO:0000259" key="1">
    <source>
        <dbReference type="Pfam" id="PF00425"/>
    </source>
</evidence>
<keyword evidence="3" id="KW-1185">Reference proteome</keyword>
<accession>A0ABS0INW3</accession>
<dbReference type="Gene3D" id="3.60.120.10">
    <property type="entry name" value="Anthranilate synthase"/>
    <property type="match status" value="1"/>
</dbReference>
<evidence type="ECO:0000313" key="2">
    <source>
        <dbReference type="EMBL" id="MBF9239573.1"/>
    </source>
</evidence>
<organism evidence="2 3">
    <name type="scientific">Hymenobacter jeongseonensis</name>
    <dbReference type="NCBI Taxonomy" id="2791027"/>
    <lineage>
        <taxon>Bacteria</taxon>
        <taxon>Pseudomonadati</taxon>
        <taxon>Bacteroidota</taxon>
        <taxon>Cytophagia</taxon>
        <taxon>Cytophagales</taxon>
        <taxon>Hymenobacteraceae</taxon>
        <taxon>Hymenobacter</taxon>
    </lineage>
</organism>
<dbReference type="Pfam" id="PF00425">
    <property type="entry name" value="Chorismate_bind"/>
    <property type="match status" value="1"/>
</dbReference>
<sequence length="433" mass="48545">MVSTSSHSLPSSSVLLADLPADFRARALSWAANFPHCAYFEPNGLEYPNGPFTRILAVAAAGALASNSLAELRESDNVDLTAPRCGFVTYDLKNEIEALSSENFDGFRWPQLHFFTPQTWLCWRADVVEIHGQTDDVLAQILQQPLPALPAPQLPALRPRLPKVEYLAAVTAIREDILNGEVYELNLCQEFYAENVALAPVDVFWRLMEASPAPFAGFIRWHDHFLLCASPERFLSHQGSELLSQPIKGTIRRGTDPADDERQRHTLLHDEKERAENLMIVDLVRNDLARVAQTGTVRVPELFGLYPFRHLWQMISTVSAKLRPGADLTDILHATFPMGSMTGAPKIRAMQLIEHYEATRRGLYSGSIGYIWPNGEFDFNVVIRSLQYRQDTGYLSFEVGSAITFDSDPEREYDECLLKAKALLEVLGTLVGE</sequence>
<dbReference type="PANTHER" id="PTHR11236">
    <property type="entry name" value="AMINOBENZOATE/ANTHRANILATE SYNTHASE"/>
    <property type="match status" value="1"/>
</dbReference>
<gene>
    <name evidence="2" type="ORF">I2I05_19430</name>
</gene>
<feature type="domain" description="Chorismate-utilising enzyme C-terminal" evidence="1">
    <location>
        <begin position="165"/>
        <end position="419"/>
    </location>
</feature>
<dbReference type="Proteomes" id="UP000597617">
    <property type="component" value="Unassembled WGS sequence"/>
</dbReference>
<proteinExistence type="predicted"/>
<comment type="caution">
    <text evidence="2">The sequence shown here is derived from an EMBL/GenBank/DDBJ whole genome shotgun (WGS) entry which is preliminary data.</text>
</comment>
<dbReference type="EMBL" id="JADQDQ010000014">
    <property type="protein sequence ID" value="MBF9239573.1"/>
    <property type="molecule type" value="Genomic_DNA"/>
</dbReference>
<dbReference type="InterPro" id="IPR015890">
    <property type="entry name" value="Chorismate_C"/>
</dbReference>
<dbReference type="PANTHER" id="PTHR11236:SF50">
    <property type="entry name" value="AMINODEOXYCHORISMATE SYNTHASE COMPONENT 1"/>
    <property type="match status" value="1"/>
</dbReference>
<dbReference type="PRINTS" id="PR00095">
    <property type="entry name" value="ANTSNTHASEI"/>
</dbReference>
<protein>
    <submittedName>
        <fullName evidence="2">Anthranilate synthase component I family protein</fullName>
    </submittedName>
</protein>
<dbReference type="InterPro" id="IPR005801">
    <property type="entry name" value="ADC_synthase"/>
</dbReference>
<dbReference type="SUPFAM" id="SSF56322">
    <property type="entry name" value="ADC synthase"/>
    <property type="match status" value="1"/>
</dbReference>
<evidence type="ECO:0000313" key="3">
    <source>
        <dbReference type="Proteomes" id="UP000597617"/>
    </source>
</evidence>
<reference evidence="2 3" key="1">
    <citation type="submission" date="2020-11" db="EMBL/GenBank/DDBJ databases">
        <authorList>
            <person name="Kim M.K."/>
        </authorList>
    </citation>
    <scope>NUCLEOTIDE SEQUENCE [LARGE SCALE GENOMIC DNA]</scope>
    <source>
        <strain evidence="2 3">BT683</strain>
    </source>
</reference>
<name>A0ABS0INW3_9BACT</name>
<dbReference type="RefSeq" id="WP_196283923.1">
    <property type="nucleotide sequence ID" value="NZ_JADQDQ010000014.1"/>
</dbReference>